<organism evidence="1 2">
    <name type="scientific">Shouchella miscanthi</name>
    <dbReference type="NCBI Taxonomy" id="2598861"/>
    <lineage>
        <taxon>Bacteria</taxon>
        <taxon>Bacillati</taxon>
        <taxon>Bacillota</taxon>
        <taxon>Bacilli</taxon>
        <taxon>Bacillales</taxon>
        <taxon>Bacillaceae</taxon>
        <taxon>Shouchella</taxon>
    </lineage>
</organism>
<accession>A0ABU6NMM6</accession>
<protein>
    <submittedName>
        <fullName evidence="1">Uncharacterized protein</fullName>
    </submittedName>
</protein>
<reference evidence="1 2" key="1">
    <citation type="submission" date="2023-03" db="EMBL/GenBank/DDBJ databases">
        <title>Bacillus Genome Sequencing.</title>
        <authorList>
            <person name="Dunlap C."/>
        </authorList>
    </citation>
    <scope>NUCLEOTIDE SEQUENCE [LARGE SCALE GENOMIC DNA]</scope>
    <source>
        <strain evidence="1 2">B-4107</strain>
    </source>
</reference>
<dbReference type="RefSeq" id="WP_328237274.1">
    <property type="nucleotide sequence ID" value="NZ_JAROAS010000019.1"/>
</dbReference>
<proteinExistence type="predicted"/>
<gene>
    <name evidence="1" type="ORF">P5F74_10210</name>
</gene>
<comment type="caution">
    <text evidence="1">The sequence shown here is derived from an EMBL/GenBank/DDBJ whole genome shotgun (WGS) entry which is preliminary data.</text>
</comment>
<dbReference type="EMBL" id="JAROAS010000019">
    <property type="protein sequence ID" value="MED4128505.1"/>
    <property type="molecule type" value="Genomic_DNA"/>
</dbReference>
<keyword evidence="2" id="KW-1185">Reference proteome</keyword>
<name>A0ABU6NMM6_9BACI</name>
<evidence type="ECO:0000313" key="1">
    <source>
        <dbReference type="EMBL" id="MED4128505.1"/>
    </source>
</evidence>
<evidence type="ECO:0000313" key="2">
    <source>
        <dbReference type="Proteomes" id="UP001341820"/>
    </source>
</evidence>
<sequence>MSIDNEEGYAVNGMGKRVSLLTLPIEFEPLTAYHIGKLNNRTGQVELQFTKPTHIRALTYTLIEQIAAQSGVRNYTIAEEENKIVVTCRPFLLRFEEGSAGYELIEHAKRGLIKGELHELKQDYFFASTDRKVTLTLSEEEYQYLSEIALENKCTIEDLLRKNLLMG</sequence>
<dbReference type="Proteomes" id="UP001341820">
    <property type="component" value="Unassembled WGS sequence"/>
</dbReference>